<dbReference type="PANTHER" id="PTHR43537">
    <property type="entry name" value="TRANSCRIPTIONAL REGULATOR, GNTR FAMILY"/>
    <property type="match status" value="1"/>
</dbReference>
<dbReference type="GO" id="GO:0003677">
    <property type="term" value="F:DNA binding"/>
    <property type="evidence" value="ECO:0007669"/>
    <property type="project" value="UniProtKB-KW"/>
</dbReference>
<dbReference type="RefSeq" id="WP_066606237.1">
    <property type="nucleotide sequence ID" value="NZ_CP014230.1"/>
</dbReference>
<dbReference type="SMART" id="SM00895">
    <property type="entry name" value="FCD"/>
    <property type="match status" value="1"/>
</dbReference>
<dbReference type="PANTHER" id="PTHR43537:SF24">
    <property type="entry name" value="GLUCONATE OPERON TRANSCRIPTIONAL REPRESSOR"/>
    <property type="match status" value="1"/>
</dbReference>
<dbReference type="InterPro" id="IPR011711">
    <property type="entry name" value="GntR_C"/>
</dbReference>
<evidence type="ECO:0000313" key="6">
    <source>
        <dbReference type="Proteomes" id="UP000063964"/>
    </source>
</evidence>
<keyword evidence="1" id="KW-0805">Transcription regulation</keyword>
<evidence type="ECO:0000256" key="3">
    <source>
        <dbReference type="ARBA" id="ARBA00023163"/>
    </source>
</evidence>
<dbReference type="CDD" id="cd07377">
    <property type="entry name" value="WHTH_GntR"/>
    <property type="match status" value="1"/>
</dbReference>
<protein>
    <recommendedName>
        <fullName evidence="4">HTH gntR-type domain-containing protein</fullName>
    </recommendedName>
</protein>
<reference evidence="6" key="1">
    <citation type="submission" date="2016-02" db="EMBL/GenBank/DDBJ databases">
        <authorList>
            <person name="Holder M.E."/>
            <person name="Ajami N.J."/>
            <person name="Petrosino J.F."/>
        </authorList>
    </citation>
    <scope>NUCLEOTIDE SEQUENCE [LARGE SCALE GENOMIC DNA]</scope>
    <source>
        <strain evidence="6">DSM 12838</strain>
    </source>
</reference>
<evidence type="ECO:0000313" key="5">
    <source>
        <dbReference type="EMBL" id="AMD93206.1"/>
    </source>
</evidence>
<dbReference type="SMART" id="SM00345">
    <property type="entry name" value="HTH_GNTR"/>
    <property type="match status" value="1"/>
</dbReference>
<keyword evidence="6" id="KW-1185">Reference proteome</keyword>
<dbReference type="InterPro" id="IPR000524">
    <property type="entry name" value="Tscrpt_reg_HTH_GntR"/>
</dbReference>
<dbReference type="AlphaFoldDB" id="A0A0X8JQY2"/>
<organism evidence="5 6">
    <name type="scientific">Desulfomicrobium orale DSM 12838</name>
    <dbReference type="NCBI Taxonomy" id="888061"/>
    <lineage>
        <taxon>Bacteria</taxon>
        <taxon>Pseudomonadati</taxon>
        <taxon>Thermodesulfobacteriota</taxon>
        <taxon>Desulfovibrionia</taxon>
        <taxon>Desulfovibrionales</taxon>
        <taxon>Desulfomicrobiaceae</taxon>
        <taxon>Desulfomicrobium</taxon>
    </lineage>
</organism>
<feature type="domain" description="HTH gntR-type" evidence="4">
    <location>
        <begin position="23"/>
        <end position="90"/>
    </location>
</feature>
<dbReference type="OrthoDB" id="9812645at2"/>
<gene>
    <name evidence="5" type="ORF">AXF15_08900</name>
</gene>
<dbReference type="SUPFAM" id="SSF46785">
    <property type="entry name" value="Winged helix' DNA-binding domain"/>
    <property type="match status" value="1"/>
</dbReference>
<dbReference type="InterPro" id="IPR036388">
    <property type="entry name" value="WH-like_DNA-bd_sf"/>
</dbReference>
<dbReference type="InterPro" id="IPR036390">
    <property type="entry name" value="WH_DNA-bd_sf"/>
</dbReference>
<dbReference type="InterPro" id="IPR008920">
    <property type="entry name" value="TF_FadR/GntR_C"/>
</dbReference>
<dbReference type="EMBL" id="CP014230">
    <property type="protein sequence ID" value="AMD93206.1"/>
    <property type="molecule type" value="Genomic_DNA"/>
</dbReference>
<dbReference type="Gene3D" id="1.10.10.10">
    <property type="entry name" value="Winged helix-like DNA-binding domain superfamily/Winged helix DNA-binding domain"/>
    <property type="match status" value="1"/>
</dbReference>
<dbReference type="STRING" id="888061.AXF15_08900"/>
<proteinExistence type="predicted"/>
<name>A0A0X8JQY2_9BACT</name>
<dbReference type="GO" id="GO:0003700">
    <property type="term" value="F:DNA-binding transcription factor activity"/>
    <property type="evidence" value="ECO:0007669"/>
    <property type="project" value="InterPro"/>
</dbReference>
<dbReference type="Pfam" id="PF07729">
    <property type="entry name" value="FCD"/>
    <property type="match status" value="1"/>
</dbReference>
<dbReference type="Pfam" id="PF00392">
    <property type="entry name" value="GntR"/>
    <property type="match status" value="1"/>
</dbReference>
<evidence type="ECO:0000256" key="1">
    <source>
        <dbReference type="ARBA" id="ARBA00023015"/>
    </source>
</evidence>
<evidence type="ECO:0000256" key="2">
    <source>
        <dbReference type="ARBA" id="ARBA00023125"/>
    </source>
</evidence>
<keyword evidence="2" id="KW-0238">DNA-binding</keyword>
<dbReference type="SUPFAM" id="SSF48008">
    <property type="entry name" value="GntR ligand-binding domain-like"/>
    <property type="match status" value="1"/>
</dbReference>
<dbReference type="Gene3D" id="1.20.120.530">
    <property type="entry name" value="GntR ligand-binding domain-like"/>
    <property type="match status" value="1"/>
</dbReference>
<keyword evidence="3" id="KW-0804">Transcription</keyword>
<dbReference type="KEGG" id="doa:AXF15_08900"/>
<sequence length="231" mass="26773">MSVLQKKNAGEKHLDRGGLLKRRVLRDDVAEYLVSAILRGDLAPGDKVVESKLAKELSISQGAVREAIRDLAAQGFLETEAYKGTRIRTLTKDQLDDYYDVRTEIESTAVQWSIIKHQSKYIDIEYLKYCVDNMSRCVQENNPRCMREYDMSFHLTIVQGAYSESLLRAWNSLGNYYWTYIAIYYDNLASFLPEQIEKHQAMYEAIASSDVDSYRKCARGHYFDTEILYQK</sequence>
<accession>A0A0X8JQY2</accession>
<dbReference type="Proteomes" id="UP000063964">
    <property type="component" value="Chromosome"/>
</dbReference>
<dbReference type="PROSITE" id="PS50949">
    <property type="entry name" value="HTH_GNTR"/>
    <property type="match status" value="1"/>
</dbReference>
<evidence type="ECO:0000259" key="4">
    <source>
        <dbReference type="PROSITE" id="PS50949"/>
    </source>
</evidence>